<organism evidence="1 2">
    <name type="scientific">Aphis glycines</name>
    <name type="common">Soybean aphid</name>
    <dbReference type="NCBI Taxonomy" id="307491"/>
    <lineage>
        <taxon>Eukaryota</taxon>
        <taxon>Metazoa</taxon>
        <taxon>Ecdysozoa</taxon>
        <taxon>Arthropoda</taxon>
        <taxon>Hexapoda</taxon>
        <taxon>Insecta</taxon>
        <taxon>Pterygota</taxon>
        <taxon>Neoptera</taxon>
        <taxon>Paraneoptera</taxon>
        <taxon>Hemiptera</taxon>
        <taxon>Sternorrhyncha</taxon>
        <taxon>Aphidomorpha</taxon>
        <taxon>Aphidoidea</taxon>
        <taxon>Aphididae</taxon>
        <taxon>Aphidini</taxon>
        <taxon>Aphis</taxon>
        <taxon>Aphis</taxon>
    </lineage>
</organism>
<dbReference type="AlphaFoldDB" id="A0A6G0T066"/>
<evidence type="ECO:0000313" key="1">
    <source>
        <dbReference type="EMBL" id="KAE9523321.1"/>
    </source>
</evidence>
<proteinExistence type="predicted"/>
<sequence length="184" mass="21840">MYSQYNTSRANRFYRKNTLFTISYSYGERRNSQSLYMYIVQYRQPRLLLNSFFNQANHDILLRILPSIVLIVKLKIFGSFDKKKINNNFKKCCCYIGWDSYVNCEVDISKISSIFYTLYTKSDKPSDEFTVRGSPSPTRKKSYLRYWITQTMIYTHGIILNVSIRRLYFNSDAFCTGNEMHGDN</sequence>
<keyword evidence="2" id="KW-1185">Reference proteome</keyword>
<reference evidence="1 2" key="1">
    <citation type="submission" date="2019-08" db="EMBL/GenBank/DDBJ databases">
        <title>The genome of the soybean aphid Biotype 1, its phylome, world population structure and adaptation to the North American continent.</title>
        <authorList>
            <person name="Giordano R."/>
            <person name="Donthu R.K."/>
            <person name="Hernandez A.G."/>
            <person name="Wright C.L."/>
            <person name="Zimin A.V."/>
        </authorList>
    </citation>
    <scope>NUCLEOTIDE SEQUENCE [LARGE SCALE GENOMIC DNA]</scope>
    <source>
        <tissue evidence="1">Whole aphids</tissue>
    </source>
</reference>
<accession>A0A6G0T066</accession>
<dbReference type="EMBL" id="VYZN01000080">
    <property type="protein sequence ID" value="KAE9523321.1"/>
    <property type="molecule type" value="Genomic_DNA"/>
</dbReference>
<evidence type="ECO:0000313" key="2">
    <source>
        <dbReference type="Proteomes" id="UP000475862"/>
    </source>
</evidence>
<name>A0A6G0T066_APHGL</name>
<gene>
    <name evidence="1" type="ORF">AGLY_016269</name>
</gene>
<dbReference type="Proteomes" id="UP000475862">
    <property type="component" value="Unassembled WGS sequence"/>
</dbReference>
<protein>
    <submittedName>
        <fullName evidence="1">Uncharacterized protein</fullName>
    </submittedName>
</protein>
<comment type="caution">
    <text evidence="1">The sequence shown here is derived from an EMBL/GenBank/DDBJ whole genome shotgun (WGS) entry which is preliminary data.</text>
</comment>